<accession>A0A4Z2GX04</accession>
<dbReference type="AlphaFoldDB" id="A0A4Z2GX04"/>
<comment type="caution">
    <text evidence="1">The sequence shown here is derived from an EMBL/GenBank/DDBJ whole genome shotgun (WGS) entry which is preliminary data.</text>
</comment>
<dbReference type="Proteomes" id="UP000314294">
    <property type="component" value="Unassembled WGS sequence"/>
</dbReference>
<name>A0A4Z2GX04_9TELE</name>
<sequence length="64" mass="7203">MEQRRFWESMGPGLGGDICLKPNGGFTSSELLTAWSPDMDTVELIWRAKNGGSELHRISVRLMH</sequence>
<keyword evidence="2" id="KW-1185">Reference proteome</keyword>
<protein>
    <submittedName>
        <fullName evidence="1">Uncharacterized protein</fullName>
    </submittedName>
</protein>
<reference evidence="1 2" key="1">
    <citation type="submission" date="2019-03" db="EMBL/GenBank/DDBJ databases">
        <title>First draft genome of Liparis tanakae, snailfish: a comprehensive survey of snailfish specific genes.</title>
        <authorList>
            <person name="Kim W."/>
            <person name="Song I."/>
            <person name="Jeong J.-H."/>
            <person name="Kim D."/>
            <person name="Kim S."/>
            <person name="Ryu S."/>
            <person name="Song J.Y."/>
            <person name="Lee S.K."/>
        </authorList>
    </citation>
    <scope>NUCLEOTIDE SEQUENCE [LARGE SCALE GENOMIC DNA]</scope>
    <source>
        <tissue evidence="1">Muscle</tissue>
    </source>
</reference>
<dbReference type="EMBL" id="SRLO01000413">
    <property type="protein sequence ID" value="TNN57124.1"/>
    <property type="molecule type" value="Genomic_DNA"/>
</dbReference>
<gene>
    <name evidence="1" type="ORF">EYF80_032709</name>
</gene>
<organism evidence="1 2">
    <name type="scientific">Liparis tanakae</name>
    <name type="common">Tanaka's snailfish</name>
    <dbReference type="NCBI Taxonomy" id="230148"/>
    <lineage>
        <taxon>Eukaryota</taxon>
        <taxon>Metazoa</taxon>
        <taxon>Chordata</taxon>
        <taxon>Craniata</taxon>
        <taxon>Vertebrata</taxon>
        <taxon>Euteleostomi</taxon>
        <taxon>Actinopterygii</taxon>
        <taxon>Neopterygii</taxon>
        <taxon>Teleostei</taxon>
        <taxon>Neoteleostei</taxon>
        <taxon>Acanthomorphata</taxon>
        <taxon>Eupercaria</taxon>
        <taxon>Perciformes</taxon>
        <taxon>Cottioidei</taxon>
        <taxon>Cottales</taxon>
        <taxon>Liparidae</taxon>
        <taxon>Liparis</taxon>
    </lineage>
</organism>
<evidence type="ECO:0000313" key="2">
    <source>
        <dbReference type="Proteomes" id="UP000314294"/>
    </source>
</evidence>
<proteinExistence type="predicted"/>
<evidence type="ECO:0000313" key="1">
    <source>
        <dbReference type="EMBL" id="TNN57124.1"/>
    </source>
</evidence>